<dbReference type="PANTHER" id="PTHR12835">
    <property type="entry name" value="BIOTIN PROTEIN LIGASE"/>
    <property type="match status" value="1"/>
</dbReference>
<accession>E1ZJH6</accession>
<dbReference type="AlphaFoldDB" id="E1ZJH6"/>
<dbReference type="eggNOG" id="KOG1536">
    <property type="taxonomic scope" value="Eukaryota"/>
</dbReference>
<dbReference type="OrthoDB" id="10250105at2759"/>
<evidence type="ECO:0000256" key="1">
    <source>
        <dbReference type="SAM" id="MobiDB-lite"/>
    </source>
</evidence>
<dbReference type="GeneID" id="17353386"/>
<dbReference type="EMBL" id="GL433849">
    <property type="protein sequence ID" value="EFN53993.1"/>
    <property type="molecule type" value="Genomic_DNA"/>
</dbReference>
<gene>
    <name evidence="3" type="ORF">CHLNCDRAFT_135977</name>
</gene>
<reference evidence="3 4" key="1">
    <citation type="journal article" date="2010" name="Plant Cell">
        <title>The Chlorella variabilis NC64A genome reveals adaptation to photosymbiosis, coevolution with viruses, and cryptic sex.</title>
        <authorList>
            <person name="Blanc G."/>
            <person name="Duncan G."/>
            <person name="Agarkova I."/>
            <person name="Borodovsky M."/>
            <person name="Gurnon J."/>
            <person name="Kuo A."/>
            <person name="Lindquist E."/>
            <person name="Lucas S."/>
            <person name="Pangilinan J."/>
            <person name="Polle J."/>
            <person name="Salamov A."/>
            <person name="Terry A."/>
            <person name="Yamada T."/>
            <person name="Dunigan D.D."/>
            <person name="Grigoriev I.V."/>
            <person name="Claverie J.M."/>
            <person name="Van Etten J.L."/>
        </authorList>
    </citation>
    <scope>NUCLEOTIDE SEQUENCE [LARGE SCALE GENOMIC DNA]</scope>
    <source>
        <strain evidence="3 4">NC64A</strain>
    </source>
</reference>
<dbReference type="STRING" id="554065.E1ZJH6"/>
<keyword evidence="4" id="KW-1185">Reference proteome</keyword>
<name>E1ZJH6_CHLVA</name>
<evidence type="ECO:0000313" key="3">
    <source>
        <dbReference type="EMBL" id="EFN53993.1"/>
    </source>
</evidence>
<dbReference type="PANTHER" id="PTHR12835:SF5">
    <property type="entry name" value="BIOTIN--PROTEIN LIGASE"/>
    <property type="match status" value="1"/>
</dbReference>
<feature type="compositionally biased region" description="Low complexity" evidence="1">
    <location>
        <begin position="261"/>
        <end position="292"/>
    </location>
</feature>
<dbReference type="RefSeq" id="XP_005846095.1">
    <property type="nucleotide sequence ID" value="XM_005846033.1"/>
</dbReference>
<dbReference type="CDD" id="cd03144">
    <property type="entry name" value="GATase1_ScBLP_like"/>
    <property type="match status" value="1"/>
</dbReference>
<feature type="region of interest" description="Disordered" evidence="1">
    <location>
        <begin position="260"/>
        <end position="306"/>
    </location>
</feature>
<dbReference type="SUPFAM" id="SSF52317">
    <property type="entry name" value="Class I glutamine amidotransferase-like"/>
    <property type="match status" value="1"/>
</dbReference>
<dbReference type="GO" id="GO:0004077">
    <property type="term" value="F:biotin--[biotin carboxyl-carrier protein] ligase activity"/>
    <property type="evidence" value="ECO:0007669"/>
    <property type="project" value="TreeGrafter"/>
</dbReference>
<proteinExistence type="predicted"/>
<feature type="domain" description="Biotin-protein ligase N-terminal" evidence="2">
    <location>
        <begin position="30"/>
        <end position="172"/>
    </location>
</feature>
<sequence>MRSTAAAAVLAAAAAAGNTGQGQGPPPAAYVYSGPGAGTRSVLSTLHSLREALVPAVQVASLDAAELLAGGWQAGCLLLVMPGGADLPYCQHLNGRGNALIREYVDGGGAYLGLCAGAYYACARVEFEPGSRLEVVGDRELRFFPGTAAGSIYPGFCYESEDGAVAAPLRFRCLEGRDGIAGCSSSSSSSSSGGGGRRSRGSGGGELPQQQKQHQQDRGMACSGAVESAGDQAEWAPLSVAEADWQEGVDYVNGGPGFWLPGDPAAPQAAAAGAAGSDGRSAAPRDQQQGQAPPAPAKERTQQQRWEPWERQGAHVLATYPEHGGAAAALLCRVGSRGGRAVLCGSHPELHPSWLNGSGPPLGSSSGNGSGSLLAPAGAVPVAAAGTAIAGSSTAAPFVDSVSNRAAASSALAADLTGSAGHMQRLQQALMAGQPRRWRLWRSLLVAAGLQPWMQPYRH</sequence>
<dbReference type="Proteomes" id="UP000008141">
    <property type="component" value="Unassembled WGS sequence"/>
</dbReference>
<dbReference type="Pfam" id="PF09825">
    <property type="entry name" value="BPL_N"/>
    <property type="match status" value="1"/>
</dbReference>
<feature type="compositionally biased region" description="Gly residues" evidence="1">
    <location>
        <begin position="192"/>
        <end position="206"/>
    </location>
</feature>
<dbReference type="GO" id="GO:0005737">
    <property type="term" value="C:cytoplasm"/>
    <property type="evidence" value="ECO:0007669"/>
    <property type="project" value="TreeGrafter"/>
</dbReference>
<dbReference type="KEGG" id="cvr:CHLNCDRAFT_135977"/>
<dbReference type="InterPro" id="IPR019197">
    <property type="entry name" value="Biotin-prot_ligase_N"/>
</dbReference>
<dbReference type="InterPro" id="IPR029062">
    <property type="entry name" value="Class_I_gatase-like"/>
</dbReference>
<dbReference type="InParanoid" id="E1ZJH6"/>
<evidence type="ECO:0000259" key="2">
    <source>
        <dbReference type="Pfam" id="PF09825"/>
    </source>
</evidence>
<organism evidence="4">
    <name type="scientific">Chlorella variabilis</name>
    <name type="common">Green alga</name>
    <dbReference type="NCBI Taxonomy" id="554065"/>
    <lineage>
        <taxon>Eukaryota</taxon>
        <taxon>Viridiplantae</taxon>
        <taxon>Chlorophyta</taxon>
        <taxon>core chlorophytes</taxon>
        <taxon>Trebouxiophyceae</taxon>
        <taxon>Chlorellales</taxon>
        <taxon>Chlorellaceae</taxon>
        <taxon>Chlorella clade</taxon>
        <taxon>Chlorella</taxon>
    </lineage>
</organism>
<protein>
    <recommendedName>
        <fullName evidence="2">Biotin-protein ligase N-terminal domain-containing protein</fullName>
    </recommendedName>
</protein>
<feature type="compositionally biased region" description="Basic and acidic residues" evidence="1">
    <location>
        <begin position="297"/>
        <end position="306"/>
    </location>
</feature>
<feature type="region of interest" description="Disordered" evidence="1">
    <location>
        <begin position="180"/>
        <end position="229"/>
    </location>
</feature>
<evidence type="ECO:0000313" key="4">
    <source>
        <dbReference type="Proteomes" id="UP000008141"/>
    </source>
</evidence>